<dbReference type="PANTHER" id="PTHR30349">
    <property type="entry name" value="PHAGE INTEGRASE-RELATED"/>
    <property type="match status" value="1"/>
</dbReference>
<dbReference type="EMBL" id="ACJA02000003">
    <property type="protein sequence ID" value="EFH95503.1"/>
    <property type="molecule type" value="Genomic_DNA"/>
</dbReference>
<dbReference type="GO" id="GO:0006310">
    <property type="term" value="P:DNA recombination"/>
    <property type="evidence" value="ECO:0007669"/>
    <property type="project" value="UniProtKB-KW"/>
</dbReference>
<dbReference type="InterPro" id="IPR050090">
    <property type="entry name" value="Tyrosine_recombinase_XerCD"/>
</dbReference>
<evidence type="ECO:0000259" key="2">
    <source>
        <dbReference type="PROSITE" id="PS51898"/>
    </source>
</evidence>
<name>A0A0E1X9L7_STAAU</name>
<dbReference type="Proteomes" id="UP000003455">
    <property type="component" value="Chromosome"/>
</dbReference>
<protein>
    <submittedName>
        <fullName evidence="3">Site-specific recombinase, phage integrase family</fullName>
    </submittedName>
</protein>
<dbReference type="Gene3D" id="1.10.443.10">
    <property type="entry name" value="Intergrase catalytic core"/>
    <property type="match status" value="1"/>
</dbReference>
<evidence type="ECO:0000313" key="4">
    <source>
        <dbReference type="Proteomes" id="UP000003455"/>
    </source>
</evidence>
<dbReference type="InterPro" id="IPR002104">
    <property type="entry name" value="Integrase_catalytic"/>
</dbReference>
<dbReference type="SUPFAM" id="SSF56349">
    <property type="entry name" value="DNA breaking-rejoining enzymes"/>
    <property type="match status" value="1"/>
</dbReference>
<evidence type="ECO:0000313" key="3">
    <source>
        <dbReference type="EMBL" id="EFH95503.1"/>
    </source>
</evidence>
<dbReference type="PANTHER" id="PTHR30349:SF82">
    <property type="entry name" value="INTEGRASE_RECOMBINASE YOEC-RELATED"/>
    <property type="match status" value="1"/>
</dbReference>
<reference evidence="3 4" key="1">
    <citation type="submission" date="2010-05" db="EMBL/GenBank/DDBJ databases">
        <authorList>
            <person name="Muzny D."/>
            <person name="Qin X."/>
            <person name="Buhay C."/>
            <person name="Dugan-Rocha S."/>
            <person name="Ding Y."/>
            <person name="Chen G."/>
            <person name="Hawes A."/>
            <person name="Holder M."/>
            <person name="Jhangiani S."/>
            <person name="Johnson A."/>
            <person name="Khan Z."/>
            <person name="Li Z."/>
            <person name="Liu W."/>
            <person name="Liu X."/>
            <person name="Perez L."/>
            <person name="Shen H."/>
            <person name="Wang Q."/>
            <person name="Watt J."/>
            <person name="Xi L."/>
            <person name="Xin Y."/>
            <person name="Zhou J."/>
            <person name="Deng J."/>
            <person name="Jiang H."/>
            <person name="Liu Y."/>
            <person name="Qu J."/>
            <person name="Song X.-Z."/>
            <person name="Zhang L."/>
            <person name="Villasana D."/>
            <person name="Johnson A."/>
            <person name="Liu J."/>
            <person name="Liyanage D."/>
            <person name="Lorensuhewa L."/>
            <person name="Robinson T."/>
            <person name="Song A."/>
            <person name="Song B.-B."/>
            <person name="Dinh H."/>
            <person name="Thornton R."/>
            <person name="Coyle M."/>
            <person name="Francisco L."/>
            <person name="Jackson L."/>
            <person name="Javaid M."/>
            <person name="Korchina V."/>
            <person name="Kovar C."/>
            <person name="Mata R."/>
            <person name="Mathew T."/>
            <person name="Ngo R."/>
            <person name="Nguyen L."/>
            <person name="Nguyen N."/>
            <person name="Okwuonu G."/>
            <person name="Ongeri F."/>
            <person name="Pham C."/>
            <person name="Simmons D."/>
            <person name="Wilczek-Boney K."/>
            <person name="Hale W."/>
            <person name="Jakkamsetti A."/>
            <person name="Pham P."/>
            <person name="Ruth R."/>
            <person name="San Lucas F."/>
            <person name="Warren J."/>
            <person name="Zhang J."/>
            <person name="Zhao Z."/>
            <person name="Zhou C."/>
            <person name="Zhu D."/>
            <person name="Lee S."/>
            <person name="Bess C."/>
            <person name="Blankenburg K."/>
            <person name="Forbes L."/>
            <person name="Fu Q."/>
            <person name="Gubbala S."/>
            <person name="Hirani K."/>
            <person name="Jayaseelan J.C."/>
            <person name="Lara F."/>
            <person name="Munidasa M."/>
            <person name="Palculict T."/>
            <person name="Patil S."/>
            <person name="Pu L.-L."/>
            <person name="Saada N."/>
            <person name="Tang L."/>
            <person name="Weissenberger G."/>
            <person name="Zhu Y."/>
            <person name="Hemphill L."/>
            <person name="Shang Y."/>
            <person name="Youmans B."/>
            <person name="Ayvaz T."/>
            <person name="Ross M."/>
            <person name="Santibanez J."/>
            <person name="Aqrawi P."/>
            <person name="Gross S."/>
            <person name="Joshi V."/>
            <person name="Fowler G."/>
            <person name="Nazareth L."/>
            <person name="Reid J."/>
            <person name="Worley K."/>
            <person name="Petrosino J."/>
            <person name="Highlander S."/>
            <person name="Gibbs R."/>
        </authorList>
    </citation>
    <scope>NUCLEOTIDE SEQUENCE [LARGE SCALE GENOMIC DNA]</scope>
    <source>
        <strain evidence="3 4">MN8</strain>
    </source>
</reference>
<dbReference type="GO" id="GO:0003677">
    <property type="term" value="F:DNA binding"/>
    <property type="evidence" value="ECO:0007669"/>
    <property type="project" value="InterPro"/>
</dbReference>
<dbReference type="RefSeq" id="WP_001044966.1">
    <property type="nucleotide sequence ID" value="NZ_CM000952.1"/>
</dbReference>
<dbReference type="InterPro" id="IPR013762">
    <property type="entry name" value="Integrase-like_cat_sf"/>
</dbReference>
<dbReference type="AlphaFoldDB" id="A0A0E1X9L7"/>
<keyword evidence="1" id="KW-0233">DNA recombination</keyword>
<evidence type="ECO:0000256" key="1">
    <source>
        <dbReference type="ARBA" id="ARBA00023172"/>
    </source>
</evidence>
<sequence>MNKVEVIKCNDDINKMYDALKARSDRDYLFFKLAIHSGMKITELLTITVEDTKRLIEKGTLSELCKAHYHSLIKIRLPETLSNELLHYIENKSLSNEDVLFQSLRTNQVLSRQQAYRIIHQAAIKAGIENVGLTTLRKTFAYHAYQKGIPIPVIQKYLGHQSAIETLNFIGLENECEHSIYISLQL</sequence>
<comment type="caution">
    <text evidence="3">The sequence shown here is derived from an EMBL/GenBank/DDBJ whole genome shotgun (WGS) entry which is preliminary data.</text>
</comment>
<dbReference type="HOGENOM" id="CLU_027562_33_1_9"/>
<accession>A0A0E1X9L7</accession>
<dbReference type="GO" id="GO:0015074">
    <property type="term" value="P:DNA integration"/>
    <property type="evidence" value="ECO:0007669"/>
    <property type="project" value="InterPro"/>
</dbReference>
<dbReference type="Pfam" id="PF00589">
    <property type="entry name" value="Phage_integrase"/>
    <property type="match status" value="1"/>
</dbReference>
<proteinExistence type="predicted"/>
<dbReference type="InterPro" id="IPR011010">
    <property type="entry name" value="DNA_brk_join_enz"/>
</dbReference>
<dbReference type="PROSITE" id="PS51898">
    <property type="entry name" value="TYR_RECOMBINASE"/>
    <property type="match status" value="1"/>
</dbReference>
<gene>
    <name evidence="3" type="ORF">HMPREF0769_11713</name>
</gene>
<feature type="domain" description="Tyr recombinase" evidence="2">
    <location>
        <begin position="3"/>
        <end position="186"/>
    </location>
</feature>
<organism evidence="3 4">
    <name type="scientific">Staphylococcus aureus subsp. aureus MN8</name>
    <dbReference type="NCBI Taxonomy" id="548470"/>
    <lineage>
        <taxon>Bacteria</taxon>
        <taxon>Bacillati</taxon>
        <taxon>Bacillota</taxon>
        <taxon>Bacilli</taxon>
        <taxon>Bacillales</taxon>
        <taxon>Staphylococcaceae</taxon>
        <taxon>Staphylococcus</taxon>
    </lineage>
</organism>